<dbReference type="SUPFAM" id="SSF48498">
    <property type="entry name" value="Tetracyclin repressor-like, C-terminal domain"/>
    <property type="match status" value="1"/>
</dbReference>
<dbReference type="KEGG" id="tcu:Tcur_0331"/>
<dbReference type="AlphaFoldDB" id="D1A1L1"/>
<dbReference type="SUPFAM" id="SSF46689">
    <property type="entry name" value="Homeodomain-like"/>
    <property type="match status" value="1"/>
</dbReference>
<dbReference type="Proteomes" id="UP000001918">
    <property type="component" value="Chromosome"/>
</dbReference>
<feature type="domain" description="HTH tetR-type" evidence="3">
    <location>
        <begin position="9"/>
        <end position="69"/>
    </location>
</feature>
<protein>
    <submittedName>
        <fullName evidence="4">Transcriptional regulator, TetR family</fullName>
    </submittedName>
</protein>
<dbReference type="GO" id="GO:0003700">
    <property type="term" value="F:DNA-binding transcription factor activity"/>
    <property type="evidence" value="ECO:0007669"/>
    <property type="project" value="TreeGrafter"/>
</dbReference>
<name>D1A1L1_THECD</name>
<dbReference type="Gene3D" id="1.10.357.10">
    <property type="entry name" value="Tetracycline Repressor, domain 2"/>
    <property type="match status" value="1"/>
</dbReference>
<dbReference type="PANTHER" id="PTHR30055">
    <property type="entry name" value="HTH-TYPE TRANSCRIPTIONAL REGULATOR RUTR"/>
    <property type="match status" value="1"/>
</dbReference>
<evidence type="ECO:0000259" key="3">
    <source>
        <dbReference type="PROSITE" id="PS50977"/>
    </source>
</evidence>
<accession>D1A1L1</accession>
<dbReference type="EMBL" id="CP001738">
    <property type="protein sequence ID" value="ACY95933.1"/>
    <property type="molecule type" value="Genomic_DNA"/>
</dbReference>
<gene>
    <name evidence="4" type="ordered locus">Tcur_0331</name>
</gene>
<dbReference type="InterPro" id="IPR050109">
    <property type="entry name" value="HTH-type_TetR-like_transc_reg"/>
</dbReference>
<evidence type="ECO:0000313" key="5">
    <source>
        <dbReference type="Proteomes" id="UP000001918"/>
    </source>
</evidence>
<proteinExistence type="predicted"/>
<dbReference type="eggNOG" id="COG1309">
    <property type="taxonomic scope" value="Bacteria"/>
</dbReference>
<dbReference type="HOGENOM" id="CLU_069356_12_9_11"/>
<dbReference type="PANTHER" id="PTHR30055:SF187">
    <property type="entry name" value="TRANSCRIPTIONAL REGULATORY PROTEIN"/>
    <property type="match status" value="1"/>
</dbReference>
<dbReference type="PRINTS" id="PR00455">
    <property type="entry name" value="HTHTETR"/>
</dbReference>
<evidence type="ECO:0000313" key="4">
    <source>
        <dbReference type="EMBL" id="ACY95933.1"/>
    </source>
</evidence>
<keyword evidence="5" id="KW-1185">Reference proteome</keyword>
<dbReference type="STRING" id="471852.Tcur_0331"/>
<dbReference type="Pfam" id="PF00440">
    <property type="entry name" value="TetR_N"/>
    <property type="match status" value="1"/>
</dbReference>
<dbReference type="InterPro" id="IPR001647">
    <property type="entry name" value="HTH_TetR"/>
</dbReference>
<keyword evidence="1 2" id="KW-0238">DNA-binding</keyword>
<dbReference type="PROSITE" id="PS50977">
    <property type="entry name" value="HTH_TETR_2"/>
    <property type="match status" value="1"/>
</dbReference>
<reference evidence="4 5" key="1">
    <citation type="journal article" date="2011" name="Stand. Genomic Sci.">
        <title>Complete genome sequence of Thermomonospora curvata type strain (B9).</title>
        <authorList>
            <person name="Chertkov O."/>
            <person name="Sikorski J."/>
            <person name="Nolan M."/>
            <person name="Lapidus A."/>
            <person name="Lucas S."/>
            <person name="Del Rio T.G."/>
            <person name="Tice H."/>
            <person name="Cheng J.F."/>
            <person name="Goodwin L."/>
            <person name="Pitluck S."/>
            <person name="Liolios K."/>
            <person name="Ivanova N."/>
            <person name="Mavromatis K."/>
            <person name="Mikhailova N."/>
            <person name="Ovchinnikova G."/>
            <person name="Pati A."/>
            <person name="Chen A."/>
            <person name="Palaniappan K."/>
            <person name="Djao O.D."/>
            <person name="Land M."/>
            <person name="Hauser L."/>
            <person name="Chang Y.J."/>
            <person name="Jeffries C.D."/>
            <person name="Brettin T."/>
            <person name="Han C."/>
            <person name="Detter J.C."/>
            <person name="Rohde M."/>
            <person name="Goker M."/>
            <person name="Woyke T."/>
            <person name="Bristow J."/>
            <person name="Eisen J.A."/>
            <person name="Markowitz V."/>
            <person name="Hugenholtz P."/>
            <person name="Klenk H.P."/>
            <person name="Kyrpides N.C."/>
        </authorList>
    </citation>
    <scope>NUCLEOTIDE SEQUENCE [LARGE SCALE GENOMIC DNA]</scope>
    <source>
        <strain evidence="5">ATCC 19995 / DSM 43183 / JCM 3096 / KCTC 9072 / NBRC 15933 / NCIMB 10081 / Henssen B9</strain>
    </source>
</reference>
<dbReference type="GO" id="GO:0000976">
    <property type="term" value="F:transcription cis-regulatory region binding"/>
    <property type="evidence" value="ECO:0007669"/>
    <property type="project" value="TreeGrafter"/>
</dbReference>
<evidence type="ECO:0000256" key="1">
    <source>
        <dbReference type="ARBA" id="ARBA00023125"/>
    </source>
</evidence>
<organism evidence="4 5">
    <name type="scientific">Thermomonospora curvata (strain ATCC 19995 / DSM 43183 / JCM 3096 / KCTC 9072 / NBRC 15933 / NCIMB 10081 / Henssen B9)</name>
    <dbReference type="NCBI Taxonomy" id="471852"/>
    <lineage>
        <taxon>Bacteria</taxon>
        <taxon>Bacillati</taxon>
        <taxon>Actinomycetota</taxon>
        <taxon>Actinomycetes</taxon>
        <taxon>Streptosporangiales</taxon>
        <taxon>Thermomonosporaceae</taxon>
        <taxon>Thermomonospora</taxon>
    </lineage>
</organism>
<dbReference type="InterPro" id="IPR036271">
    <property type="entry name" value="Tet_transcr_reg_TetR-rel_C_sf"/>
</dbReference>
<dbReference type="RefSeq" id="WP_012850717.1">
    <property type="nucleotide sequence ID" value="NC_013510.1"/>
</dbReference>
<dbReference type="InterPro" id="IPR009057">
    <property type="entry name" value="Homeodomain-like_sf"/>
</dbReference>
<sequence length="209" mass="23523">MNRRRGTSEGGREKILRAALGCFSRDGVAGTPLGRLLSESGVSAGSFYHHFTGKEEVAAVLYAETLRGYQEGFLRELRRHADPQAAVAACVAFHIDWCRRHPDHARFLFTERPPGRQEPGGRELADYNRAFYTDVLAWWRQHEHHGALRPLDIVTAYVLWLGPAQELCRQWLTGRAPEPSPDQIALLGEAAWQALRQPDSRPSQKGSRT</sequence>
<evidence type="ECO:0000256" key="2">
    <source>
        <dbReference type="PROSITE-ProRule" id="PRU00335"/>
    </source>
</evidence>
<dbReference type="OrthoDB" id="3687980at2"/>
<feature type="DNA-binding region" description="H-T-H motif" evidence="2">
    <location>
        <begin position="32"/>
        <end position="51"/>
    </location>
</feature>